<name>A0ABN8R5W3_9CNID</name>
<sequence length="1121" mass="127589">MFTTPCWLFIVILPSVFGCWFSGRTRNSKEDCYGPSKPLPPGLARAAELPEHTIVCLRHLRMIESQDNRCSAPFQEKHSKKLTEIPATHYGIIDNYGRKNENFRPGSKWCHACKRKFYKKTEGESGMARRKRSKKMDMMTSLTEKETEFYQLYQKEAEKCHTLTTQMEMLKQQLSGITESTIDKKLEEFQKALYRHQVTTPDIKIYDTDSMKQFVNKNSPGLFQDLLTCVTGGKSLSENRRKLQEQRVVALLHILAYFRSQKTSALQKDSGLHASNCGMSLRGLSSGQVLGYSTTPRTIQQLKTNLTVQHTSFICQQFHRVNEPQCFIVLMLDDFHNIHSLHTPSQLVRTNVIHMASCLADVHPSVHAVPRPAFPLHRQVTINVNGEQRTCAGGIDINNVLQTITNSLRNMNKQFWDQLPSYMQSLDPGRLQTALHELRVYSDPTTQDIETLETCMLVDEFQQDLKSMEHYKMALERVLNKCPQLNLYSKKFVVPLPADWPGWYYPKKLIASTLASKPKPYQTSLCVTAALLGWQLIRQKVLEKFGKCKQHEFVTILHLLEHVLPLVFYQYNIFRSGDLKLYEKFMAQIAIIFICWKRRHYDKSTLSFLSDCAYQCKHLPEYWSKKASVLKLITEKKVEVWHSVLRRNTEKFDDAKSIEDTAKSIASSGFLNDFIQSFVPQYHRGHAEPKLWLIAGKTAEFLLELFRSVSRNCQKSHQVERSLANNGRPKGKPQYYLPTFDTIVDTKCFPLSYNLEDVEPGLEPDPNVYCDYPTCTRRDTSTVMRLACFHCFHQSCISSHDCCPICLVPLKKKVEKLVNTFNTGLLTSHDTLTFESNEDIQEEERISTPAAMSVTEAQSFYSSAEWATKVDSTVNSYAAIPLPSHPNHNHSSAQPTVHESNSNTPSHVFTPITIQPYHNGNVTYWSFPHIISQSTILGRTGSNACTFIALLFSKMFFSPNVNIPATGSPLSQTWVYQIVVQGILAGNSIYDSVTSIPRTFGVLEALQTSSGLNNIIGNTTVGPELPVSIVPETNPTASLPYYWRQALAKGRTTSVFILRSNTVVFIPTTQGIFLLDSHFHGNSGAQVAFTEWQHSFELLSWYKRINGFQYTLGTVTNVTFN</sequence>
<keyword evidence="3" id="KW-1185">Reference proteome</keyword>
<reference evidence="2 3" key="1">
    <citation type="submission" date="2022-05" db="EMBL/GenBank/DDBJ databases">
        <authorList>
            <consortium name="Genoscope - CEA"/>
            <person name="William W."/>
        </authorList>
    </citation>
    <scope>NUCLEOTIDE SEQUENCE [LARGE SCALE GENOMIC DNA]</scope>
</reference>
<feature type="signal peptide" evidence="1">
    <location>
        <begin position="1"/>
        <end position="18"/>
    </location>
</feature>
<evidence type="ECO:0008006" key="4">
    <source>
        <dbReference type="Google" id="ProtNLM"/>
    </source>
</evidence>
<evidence type="ECO:0000313" key="2">
    <source>
        <dbReference type="EMBL" id="CAH3173188.1"/>
    </source>
</evidence>
<protein>
    <recommendedName>
        <fullName evidence="4">RING-type domain-containing protein</fullName>
    </recommendedName>
</protein>
<organism evidence="2 3">
    <name type="scientific">Porites lobata</name>
    <dbReference type="NCBI Taxonomy" id="104759"/>
    <lineage>
        <taxon>Eukaryota</taxon>
        <taxon>Metazoa</taxon>
        <taxon>Cnidaria</taxon>
        <taxon>Anthozoa</taxon>
        <taxon>Hexacorallia</taxon>
        <taxon>Scleractinia</taxon>
        <taxon>Fungiina</taxon>
        <taxon>Poritidae</taxon>
        <taxon>Porites</taxon>
    </lineage>
</organism>
<dbReference type="Proteomes" id="UP001159405">
    <property type="component" value="Unassembled WGS sequence"/>
</dbReference>
<dbReference type="EMBL" id="CALNXK010000179">
    <property type="protein sequence ID" value="CAH3173188.1"/>
    <property type="molecule type" value="Genomic_DNA"/>
</dbReference>
<comment type="caution">
    <text evidence="2">The sequence shown here is derived from an EMBL/GenBank/DDBJ whole genome shotgun (WGS) entry which is preliminary data.</text>
</comment>
<evidence type="ECO:0000256" key="1">
    <source>
        <dbReference type="SAM" id="SignalP"/>
    </source>
</evidence>
<proteinExistence type="predicted"/>
<evidence type="ECO:0000313" key="3">
    <source>
        <dbReference type="Proteomes" id="UP001159405"/>
    </source>
</evidence>
<feature type="chain" id="PRO_5046687393" description="RING-type domain-containing protein" evidence="1">
    <location>
        <begin position="19"/>
        <end position="1121"/>
    </location>
</feature>
<gene>
    <name evidence="2" type="ORF">PLOB_00013984</name>
</gene>
<keyword evidence="1" id="KW-0732">Signal</keyword>
<accession>A0ABN8R5W3</accession>